<gene>
    <name evidence="3" type="ORF">J2125_002202</name>
</gene>
<dbReference type="RefSeq" id="WP_017800305.1">
    <property type="nucleotide sequence ID" value="NZ_JAGGMQ010000001.1"/>
</dbReference>
<dbReference type="Pfam" id="PF02615">
    <property type="entry name" value="Ldh_2"/>
    <property type="match status" value="1"/>
</dbReference>
<evidence type="ECO:0000313" key="3">
    <source>
        <dbReference type="EMBL" id="MBP2169010.1"/>
    </source>
</evidence>
<keyword evidence="2" id="KW-0560">Oxidoreductase</keyword>
<evidence type="ECO:0000313" key="4">
    <source>
        <dbReference type="Proteomes" id="UP001195624"/>
    </source>
</evidence>
<reference evidence="3 4" key="1">
    <citation type="submission" date="2021-03" db="EMBL/GenBank/DDBJ databases">
        <authorList>
            <person name="D'Agostino P."/>
            <person name="Huntemann M."/>
            <person name="Clum A."/>
            <person name="Spunde A."/>
            <person name="Palaniappan K."/>
            <person name="Ritter S."/>
            <person name="Mikhailova N."/>
            <person name="Chen I.-M."/>
            <person name="Stamatis D."/>
            <person name="Reddy T."/>
            <person name="O'Malley R."/>
            <person name="Daum C."/>
            <person name="Shapiro N."/>
            <person name="Ivanova N."/>
            <person name="Kyrpides N."/>
            <person name="Woyke T."/>
        </authorList>
    </citation>
    <scope>NUCLEOTIDE SEQUENCE [LARGE SCALE GENOMIC DNA]</scope>
    <source>
        <strain evidence="3 4">WS4403</strain>
    </source>
</reference>
<reference evidence="4" key="2">
    <citation type="submission" date="2023-07" db="EMBL/GenBank/DDBJ databases">
        <title>Genome mining of underrepresented organisms for secondary metabolites.</title>
        <authorList>
            <person name="D'Agostino P.M."/>
        </authorList>
    </citation>
    <scope>NUCLEOTIDE SEQUENCE [LARGE SCALE GENOMIC DNA]</scope>
    <source>
        <strain evidence="4">WS4403</strain>
    </source>
</reference>
<comment type="similarity">
    <text evidence="1">Belongs to the LDH2/MDH2 oxidoreductase family.</text>
</comment>
<dbReference type="Gene3D" id="3.30.1370.60">
    <property type="entry name" value="Hypothetical oxidoreductase yiak, domain 2"/>
    <property type="match status" value="1"/>
</dbReference>
<accession>A0ABS4P8P5</accession>
<evidence type="ECO:0000256" key="2">
    <source>
        <dbReference type="ARBA" id="ARBA00023002"/>
    </source>
</evidence>
<sequence length="368" mass="39111">MNKPLLFPAELLLQQTETILRGWGIAADAAQQTAKLIIETDLLGIDSHGISMLPHYDRLLRDGQWHPTGETRLLSETPTTAVLDGGHALGHATAQRAIELAVDKSEHSGLGCVVVRNANHFGAAGLYARYAAARGKIALVTSTTRSRMLVPSRAAVPVLGTNPIAFAAPAGRNEDFALDMATTTVAANKIKVYDYQQKDLPAGWVVDARGDAVTSSREGMITVYEQPEGGLTPLGGLEQNGGHKGYGLAMMAQILAGTLAGSAFAATRPPGAIPDIGHFFLAINPTAFGPLAQFQQSLDEVIDTLHATPASDPASPVLVAGEPENHTRRQRVEHGVPLPGSLLQKLRDICQQRDFSDLLTPYASQSAR</sequence>
<dbReference type="InterPro" id="IPR036111">
    <property type="entry name" value="Mal/L-sulfo/L-lacto_DH-like_sf"/>
</dbReference>
<comment type="caution">
    <text evidence="3">The sequence shown here is derived from an EMBL/GenBank/DDBJ whole genome shotgun (WGS) entry which is preliminary data.</text>
</comment>
<organism evidence="3 4">
    <name type="scientific">Winslowiella toletana</name>
    <dbReference type="NCBI Taxonomy" id="92490"/>
    <lineage>
        <taxon>Bacteria</taxon>
        <taxon>Pseudomonadati</taxon>
        <taxon>Pseudomonadota</taxon>
        <taxon>Gammaproteobacteria</taxon>
        <taxon>Enterobacterales</taxon>
        <taxon>Erwiniaceae</taxon>
        <taxon>Winslowiella</taxon>
    </lineage>
</organism>
<dbReference type="Gene3D" id="1.10.1530.10">
    <property type="match status" value="1"/>
</dbReference>
<dbReference type="InterPro" id="IPR003767">
    <property type="entry name" value="Malate/L-lactate_DH-like"/>
</dbReference>
<dbReference type="PANTHER" id="PTHR11091">
    <property type="entry name" value="OXIDOREDUCTASE-RELATED"/>
    <property type="match status" value="1"/>
</dbReference>
<dbReference type="PANTHER" id="PTHR11091:SF0">
    <property type="entry name" value="MALATE DEHYDROGENASE"/>
    <property type="match status" value="1"/>
</dbReference>
<dbReference type="InterPro" id="IPR043144">
    <property type="entry name" value="Mal/L-sulf/L-lact_DH-like_ah"/>
</dbReference>
<proteinExistence type="inferred from homology"/>
<protein>
    <submittedName>
        <fullName evidence="3">LDH2 family malate/lactate/ureidoglycolate dehydrogenase</fullName>
    </submittedName>
</protein>
<keyword evidence="4" id="KW-1185">Reference proteome</keyword>
<dbReference type="EMBL" id="JAGGMQ010000001">
    <property type="protein sequence ID" value="MBP2169010.1"/>
    <property type="molecule type" value="Genomic_DNA"/>
</dbReference>
<name>A0ABS4P8P5_9GAMM</name>
<dbReference type="InterPro" id="IPR043143">
    <property type="entry name" value="Mal/L-sulf/L-lact_DH-like_NADP"/>
</dbReference>
<evidence type="ECO:0000256" key="1">
    <source>
        <dbReference type="ARBA" id="ARBA00006056"/>
    </source>
</evidence>
<dbReference type="SUPFAM" id="SSF89733">
    <property type="entry name" value="L-sulfolactate dehydrogenase-like"/>
    <property type="match status" value="1"/>
</dbReference>
<dbReference type="Proteomes" id="UP001195624">
    <property type="component" value="Unassembled WGS sequence"/>
</dbReference>